<gene>
    <name evidence="1" type="ORF">ACFPRH_29060</name>
</gene>
<evidence type="ECO:0000313" key="2">
    <source>
        <dbReference type="Proteomes" id="UP001596160"/>
    </source>
</evidence>
<keyword evidence="1" id="KW-0456">Lyase</keyword>
<dbReference type="GO" id="GO:0016829">
    <property type="term" value="F:lyase activity"/>
    <property type="evidence" value="ECO:0007669"/>
    <property type="project" value="UniProtKB-KW"/>
</dbReference>
<dbReference type="Proteomes" id="UP001596160">
    <property type="component" value="Unassembled WGS sequence"/>
</dbReference>
<organism evidence="1 2">
    <name type="scientific">Streptomyces amakusaensis</name>
    <dbReference type="NCBI Taxonomy" id="67271"/>
    <lineage>
        <taxon>Bacteria</taxon>
        <taxon>Bacillati</taxon>
        <taxon>Actinomycetota</taxon>
        <taxon>Actinomycetes</taxon>
        <taxon>Kitasatosporales</taxon>
        <taxon>Streptomycetaceae</taxon>
        <taxon>Streptomyces</taxon>
    </lineage>
</organism>
<dbReference type="Pfam" id="PF13714">
    <property type="entry name" value="PEP_mutase"/>
    <property type="match status" value="1"/>
</dbReference>
<dbReference type="EMBL" id="JBHSKP010000025">
    <property type="protein sequence ID" value="MFC5155767.1"/>
    <property type="molecule type" value="Genomic_DNA"/>
</dbReference>
<dbReference type="RefSeq" id="WP_344483959.1">
    <property type="nucleotide sequence ID" value="NZ_BAAASB010000022.1"/>
</dbReference>
<dbReference type="Gene3D" id="3.20.20.60">
    <property type="entry name" value="Phosphoenolpyruvate-binding domains"/>
    <property type="match status" value="1"/>
</dbReference>
<dbReference type="InterPro" id="IPR015813">
    <property type="entry name" value="Pyrv/PenolPyrv_kinase-like_dom"/>
</dbReference>
<reference evidence="2" key="1">
    <citation type="journal article" date="2019" name="Int. J. Syst. Evol. Microbiol.">
        <title>The Global Catalogue of Microorganisms (GCM) 10K type strain sequencing project: providing services to taxonomists for standard genome sequencing and annotation.</title>
        <authorList>
            <consortium name="The Broad Institute Genomics Platform"/>
            <consortium name="The Broad Institute Genome Sequencing Center for Infectious Disease"/>
            <person name="Wu L."/>
            <person name="Ma J."/>
        </authorList>
    </citation>
    <scope>NUCLEOTIDE SEQUENCE [LARGE SCALE GENOMIC DNA]</scope>
    <source>
        <strain evidence="2">PCU 266</strain>
    </source>
</reference>
<dbReference type="SUPFAM" id="SSF51621">
    <property type="entry name" value="Phosphoenolpyruvate/pyruvate domain"/>
    <property type="match status" value="1"/>
</dbReference>
<comment type="caution">
    <text evidence="1">The sequence shown here is derived from an EMBL/GenBank/DDBJ whole genome shotgun (WGS) entry which is preliminary data.</text>
</comment>
<dbReference type="InterPro" id="IPR040442">
    <property type="entry name" value="Pyrv_kinase-like_dom_sf"/>
</dbReference>
<accession>A0ABW0AQI5</accession>
<dbReference type="PANTHER" id="PTHR42905:SF16">
    <property type="entry name" value="CARBOXYPHOSPHONOENOLPYRUVATE PHOSPHONOMUTASE-LIKE PROTEIN (AFU_ORTHOLOGUE AFUA_5G07230)"/>
    <property type="match status" value="1"/>
</dbReference>
<proteinExistence type="predicted"/>
<dbReference type="CDD" id="cd00377">
    <property type="entry name" value="ICL_PEPM"/>
    <property type="match status" value="1"/>
</dbReference>
<dbReference type="InterPro" id="IPR039556">
    <property type="entry name" value="ICL/PEPM"/>
</dbReference>
<protein>
    <submittedName>
        <fullName evidence="1">Isocitrate lyase/phosphoenolpyruvate mutase family protein</fullName>
    </submittedName>
</protein>
<keyword evidence="2" id="KW-1185">Reference proteome</keyword>
<sequence>MTSLRDQALLFRSLHVPGTPLVLPNVWDAAGARLVAEAGAAAVATTSAGVAWSLGAADGDALERGDALALIARVAASVSLPVTADIESGFGATPEELADTVRGVLAAGAVGINLEDSLREGPLPLRTAAGQAARIAVVRAVADAADVPLFVNARIDTHRVRAERPDSWLAETLDRARAYADAGADGVFVLGNLDRATVAALVEGVPLPLNLATGPGALPVPALAELGVARVSAGSTIAEAAYALVARAARELLTSGTATALAGGLDYGSFNSTMAGRPGGPGRA</sequence>
<evidence type="ECO:0000313" key="1">
    <source>
        <dbReference type="EMBL" id="MFC5155767.1"/>
    </source>
</evidence>
<name>A0ABW0AQI5_9ACTN</name>
<dbReference type="PANTHER" id="PTHR42905">
    <property type="entry name" value="PHOSPHOENOLPYRUVATE CARBOXYLASE"/>
    <property type="match status" value="1"/>
</dbReference>